<name>A0A2J7RKZ1_9NEOP</name>
<feature type="region of interest" description="Disordered" evidence="1">
    <location>
        <begin position="182"/>
        <end position="221"/>
    </location>
</feature>
<feature type="compositionally biased region" description="Acidic residues" evidence="1">
    <location>
        <begin position="200"/>
        <end position="211"/>
    </location>
</feature>
<sequence length="239" mass="27670">MQQELDLFSPLRHRSSNLSSISDDLASPGRSVHQSSKDDHIVKKYLLELKEKEEKLRTVEESNKELGTQLEKAQQETEALEEKVKQLESARQDAEHKLQETEKKMKDKESKSKKLEEDHLKTCQAIKSFMRRTKAVDEEINKLKSELKRRDERIHDLMSEVNELQDACDKAKREAHQLQAQAQVPGGEMPGSFKDVHDMTEEDHEQLEDMDGSNGPSFTIPSHLLKQIHYQREKLESSL</sequence>
<evidence type="ECO:0000256" key="1">
    <source>
        <dbReference type="SAM" id="MobiDB-lite"/>
    </source>
</evidence>
<feature type="non-terminal residue" evidence="2">
    <location>
        <position position="239"/>
    </location>
</feature>
<dbReference type="EMBL" id="NEVH01002702">
    <property type="protein sequence ID" value="PNF41507.1"/>
    <property type="molecule type" value="Genomic_DNA"/>
</dbReference>
<dbReference type="SUPFAM" id="SSF57997">
    <property type="entry name" value="Tropomyosin"/>
    <property type="match status" value="1"/>
</dbReference>
<dbReference type="OrthoDB" id="10255000at2759"/>
<dbReference type="Proteomes" id="UP000235965">
    <property type="component" value="Unassembled WGS sequence"/>
</dbReference>
<reference evidence="2 3" key="1">
    <citation type="submission" date="2017-12" db="EMBL/GenBank/DDBJ databases">
        <title>Hemimetabolous genomes reveal molecular basis of termite eusociality.</title>
        <authorList>
            <person name="Harrison M.C."/>
            <person name="Jongepier E."/>
            <person name="Robertson H.M."/>
            <person name="Arning N."/>
            <person name="Bitard-Feildel T."/>
            <person name="Chao H."/>
            <person name="Childers C.P."/>
            <person name="Dinh H."/>
            <person name="Doddapaneni H."/>
            <person name="Dugan S."/>
            <person name="Gowin J."/>
            <person name="Greiner C."/>
            <person name="Han Y."/>
            <person name="Hu H."/>
            <person name="Hughes D.S.T."/>
            <person name="Huylmans A.-K."/>
            <person name="Kemena C."/>
            <person name="Kremer L.P.M."/>
            <person name="Lee S.L."/>
            <person name="Lopez-Ezquerra A."/>
            <person name="Mallet L."/>
            <person name="Monroy-Kuhn J.M."/>
            <person name="Moser A."/>
            <person name="Murali S.C."/>
            <person name="Muzny D.M."/>
            <person name="Otani S."/>
            <person name="Piulachs M.-D."/>
            <person name="Poelchau M."/>
            <person name="Qu J."/>
            <person name="Schaub F."/>
            <person name="Wada-Katsumata A."/>
            <person name="Worley K.C."/>
            <person name="Xie Q."/>
            <person name="Ylla G."/>
            <person name="Poulsen M."/>
            <person name="Gibbs R.A."/>
            <person name="Schal C."/>
            <person name="Richards S."/>
            <person name="Belles X."/>
            <person name="Korb J."/>
            <person name="Bornberg-Bauer E."/>
        </authorList>
    </citation>
    <scope>NUCLEOTIDE SEQUENCE [LARGE SCALE GENOMIC DNA]</scope>
    <source>
        <tissue evidence="2">Whole body</tissue>
    </source>
</reference>
<feature type="region of interest" description="Disordered" evidence="1">
    <location>
        <begin position="56"/>
        <end position="119"/>
    </location>
</feature>
<protein>
    <submittedName>
        <fullName evidence="2">Uncharacterized protein</fullName>
    </submittedName>
</protein>
<evidence type="ECO:0000313" key="3">
    <source>
        <dbReference type="Proteomes" id="UP000235965"/>
    </source>
</evidence>
<proteinExistence type="predicted"/>
<keyword evidence="3" id="KW-1185">Reference proteome</keyword>
<dbReference type="Gene3D" id="1.10.287.1490">
    <property type="match status" value="1"/>
</dbReference>
<feature type="region of interest" description="Disordered" evidence="1">
    <location>
        <begin position="1"/>
        <end position="38"/>
    </location>
</feature>
<gene>
    <name evidence="2" type="ORF">B7P43_G13036</name>
</gene>
<comment type="caution">
    <text evidence="2">The sequence shown here is derived from an EMBL/GenBank/DDBJ whole genome shotgun (WGS) entry which is preliminary data.</text>
</comment>
<dbReference type="AlphaFoldDB" id="A0A2J7RKZ1"/>
<feature type="compositionally biased region" description="Basic and acidic residues" evidence="1">
    <location>
        <begin position="80"/>
        <end position="119"/>
    </location>
</feature>
<evidence type="ECO:0000313" key="2">
    <source>
        <dbReference type="EMBL" id="PNF41507.1"/>
    </source>
</evidence>
<accession>A0A2J7RKZ1</accession>
<organism evidence="2 3">
    <name type="scientific">Cryptotermes secundus</name>
    <dbReference type="NCBI Taxonomy" id="105785"/>
    <lineage>
        <taxon>Eukaryota</taxon>
        <taxon>Metazoa</taxon>
        <taxon>Ecdysozoa</taxon>
        <taxon>Arthropoda</taxon>
        <taxon>Hexapoda</taxon>
        <taxon>Insecta</taxon>
        <taxon>Pterygota</taxon>
        <taxon>Neoptera</taxon>
        <taxon>Polyneoptera</taxon>
        <taxon>Dictyoptera</taxon>
        <taxon>Blattodea</taxon>
        <taxon>Blattoidea</taxon>
        <taxon>Termitoidae</taxon>
        <taxon>Kalotermitidae</taxon>
        <taxon>Cryptotermitinae</taxon>
        <taxon>Cryptotermes</taxon>
    </lineage>
</organism>